<evidence type="ECO:0000313" key="9">
    <source>
        <dbReference type="EMBL" id="MBB4925017.1"/>
    </source>
</evidence>
<feature type="compositionally biased region" description="Low complexity" evidence="5">
    <location>
        <begin position="75"/>
        <end position="96"/>
    </location>
</feature>
<feature type="transmembrane region" description="Helical" evidence="6">
    <location>
        <begin position="159"/>
        <end position="179"/>
    </location>
</feature>
<dbReference type="RefSeq" id="WP_246560031.1">
    <property type="nucleotide sequence ID" value="NZ_JACHJV010000001.1"/>
</dbReference>
<feature type="region of interest" description="Disordered" evidence="5">
    <location>
        <begin position="63"/>
        <end position="100"/>
    </location>
</feature>
<dbReference type="Proteomes" id="UP000540506">
    <property type="component" value="Unassembled WGS sequence"/>
</dbReference>
<sequence>MITCTDQLSAAPVPSGGERTARPCAPSGAWQARSMGATDGGAVAVAATSGGWGLGRAMHYAPAAGGGPGERGKPGEPAQPRAASGAASGAASVSARAPDEWPDCRSPERFLLWLVGRVRVSVAWGVLLGVVSLLAQALVPAAIGRAIDTGIVGRDQRDLLHWGGAVLLLGLVVNIAAILRDRCSLMGQLGATYLTTELITRQSSRLGATLAKRVSAGEVVSVGVGDIAALGRLLEVTSRGSGAAVSAVAVAVIMLSTAPELGAVVLVGVPLMAWAVARLIRPLHRRQERLRAQQGELTELAVDIAGGLRVLRGIGGERLFADRYRATSQRVRGAGVRLARVEALLDGAKVLLPGILVAVVVWLGAREVLDGRLSIGELVAFYGYAVFLAPQLRRLTEVADKVTRGRVAAARVIRLLTLEPEVSDGGAAAAPTAGALHEPDVGLLVQPGRWTAVVCADPAEAAELADRLGRYTDSAAELGGVRLDELPLAQVRERVLVVRNDARLFSGSLRRELDPADRALAFADDRLWSAALAAASAQDIVDALPGGLDGQVAESGREFSGGQQQRLRLVRALMVDPEVLVLIEPTSAVDAHTEARIARGLRAARVGRTTLTFATSPILLSQADHVVLVVGGKVAAEGTHRELLADPQYRTVVTRGGDPA</sequence>
<dbReference type="SUPFAM" id="SSF90123">
    <property type="entry name" value="ABC transporter transmembrane region"/>
    <property type="match status" value="1"/>
</dbReference>
<dbReference type="EMBL" id="JACHJV010000001">
    <property type="protein sequence ID" value="MBB4925017.1"/>
    <property type="molecule type" value="Genomic_DNA"/>
</dbReference>
<evidence type="ECO:0000256" key="1">
    <source>
        <dbReference type="ARBA" id="ARBA00004651"/>
    </source>
</evidence>
<dbReference type="GO" id="GO:0005886">
    <property type="term" value="C:plasma membrane"/>
    <property type="evidence" value="ECO:0007669"/>
    <property type="project" value="UniProtKB-SubCell"/>
</dbReference>
<evidence type="ECO:0000256" key="4">
    <source>
        <dbReference type="ARBA" id="ARBA00023136"/>
    </source>
</evidence>
<dbReference type="GO" id="GO:0016887">
    <property type="term" value="F:ATP hydrolysis activity"/>
    <property type="evidence" value="ECO:0007669"/>
    <property type="project" value="InterPro"/>
</dbReference>
<evidence type="ECO:0000313" key="10">
    <source>
        <dbReference type="Proteomes" id="UP000540506"/>
    </source>
</evidence>
<evidence type="ECO:0000256" key="5">
    <source>
        <dbReference type="SAM" id="MobiDB-lite"/>
    </source>
</evidence>
<evidence type="ECO:0000256" key="2">
    <source>
        <dbReference type="ARBA" id="ARBA00022692"/>
    </source>
</evidence>
<dbReference type="InterPro" id="IPR036640">
    <property type="entry name" value="ABC1_TM_sf"/>
</dbReference>
<dbReference type="InterPro" id="IPR003439">
    <property type="entry name" value="ABC_transporter-like_ATP-bd"/>
</dbReference>
<keyword evidence="2 6" id="KW-0812">Transmembrane</keyword>
<dbReference type="PANTHER" id="PTHR43394:SF1">
    <property type="entry name" value="ATP-BINDING CASSETTE SUB-FAMILY B MEMBER 10, MITOCHONDRIAL"/>
    <property type="match status" value="1"/>
</dbReference>
<dbReference type="InterPro" id="IPR017871">
    <property type="entry name" value="ABC_transporter-like_CS"/>
</dbReference>
<reference evidence="9 10" key="1">
    <citation type="submission" date="2020-08" db="EMBL/GenBank/DDBJ databases">
        <title>Sequencing the genomes of 1000 actinobacteria strains.</title>
        <authorList>
            <person name="Klenk H.-P."/>
        </authorList>
    </citation>
    <scope>NUCLEOTIDE SEQUENCE [LARGE SCALE GENOMIC DNA]</scope>
    <source>
        <strain evidence="9 10">DSM 41654</strain>
    </source>
</reference>
<dbReference type="SUPFAM" id="SSF52540">
    <property type="entry name" value="P-loop containing nucleoside triphosphate hydrolases"/>
    <property type="match status" value="1"/>
</dbReference>
<dbReference type="GO" id="GO:0005524">
    <property type="term" value="F:ATP binding"/>
    <property type="evidence" value="ECO:0007669"/>
    <property type="project" value="InterPro"/>
</dbReference>
<comment type="subcellular location">
    <subcellularLocation>
        <location evidence="1">Cell membrane</location>
        <topology evidence="1">Multi-pass membrane protein</topology>
    </subcellularLocation>
</comment>
<dbReference type="Pfam" id="PF00664">
    <property type="entry name" value="ABC_membrane"/>
    <property type="match status" value="1"/>
</dbReference>
<dbReference type="PANTHER" id="PTHR43394">
    <property type="entry name" value="ATP-DEPENDENT PERMEASE MDL1, MITOCHONDRIAL"/>
    <property type="match status" value="1"/>
</dbReference>
<feature type="domain" description="ABC transmembrane type-1" evidence="8">
    <location>
        <begin position="123"/>
        <end position="404"/>
    </location>
</feature>
<evidence type="ECO:0000259" key="8">
    <source>
        <dbReference type="PROSITE" id="PS50929"/>
    </source>
</evidence>
<feature type="domain" description="ABC transporter" evidence="7">
    <location>
        <begin position="373"/>
        <end position="656"/>
    </location>
</feature>
<dbReference type="CDD" id="cd07346">
    <property type="entry name" value="ABC_6TM_exporters"/>
    <property type="match status" value="1"/>
</dbReference>
<evidence type="ECO:0000259" key="7">
    <source>
        <dbReference type="PROSITE" id="PS50893"/>
    </source>
</evidence>
<organism evidence="9 10">
    <name type="scientific">Kitasatospora kifunensis</name>
    <name type="common">Streptomyces kifunensis</name>
    <dbReference type="NCBI Taxonomy" id="58351"/>
    <lineage>
        <taxon>Bacteria</taxon>
        <taxon>Bacillati</taxon>
        <taxon>Actinomycetota</taxon>
        <taxon>Actinomycetes</taxon>
        <taxon>Kitasatosporales</taxon>
        <taxon>Streptomycetaceae</taxon>
        <taxon>Kitasatospora</taxon>
    </lineage>
</organism>
<keyword evidence="10" id="KW-1185">Reference proteome</keyword>
<proteinExistence type="predicted"/>
<dbReference type="InterPro" id="IPR039421">
    <property type="entry name" value="Type_1_exporter"/>
</dbReference>
<dbReference type="Pfam" id="PF00005">
    <property type="entry name" value="ABC_tran"/>
    <property type="match status" value="1"/>
</dbReference>
<protein>
    <submittedName>
        <fullName evidence="9">ABC-type multidrug transport system fused ATPase/permease subunit</fullName>
    </submittedName>
</protein>
<name>A0A7W7VW18_KITKI</name>
<feature type="transmembrane region" description="Helical" evidence="6">
    <location>
        <begin position="118"/>
        <end position="139"/>
    </location>
</feature>
<dbReference type="PROSITE" id="PS50929">
    <property type="entry name" value="ABC_TM1F"/>
    <property type="match status" value="1"/>
</dbReference>
<gene>
    <name evidence="9" type="ORF">FHR34_004010</name>
</gene>
<feature type="region of interest" description="Disordered" evidence="5">
    <location>
        <begin position="1"/>
        <end position="28"/>
    </location>
</feature>
<dbReference type="Gene3D" id="3.40.50.300">
    <property type="entry name" value="P-loop containing nucleotide triphosphate hydrolases"/>
    <property type="match status" value="1"/>
</dbReference>
<accession>A0A7W7VW18</accession>
<dbReference type="InterPro" id="IPR027417">
    <property type="entry name" value="P-loop_NTPase"/>
</dbReference>
<dbReference type="InterPro" id="IPR011527">
    <property type="entry name" value="ABC1_TM_dom"/>
</dbReference>
<evidence type="ECO:0000256" key="6">
    <source>
        <dbReference type="SAM" id="Phobius"/>
    </source>
</evidence>
<keyword evidence="3 6" id="KW-1133">Transmembrane helix</keyword>
<keyword evidence="4 6" id="KW-0472">Membrane</keyword>
<dbReference type="GO" id="GO:0015421">
    <property type="term" value="F:ABC-type oligopeptide transporter activity"/>
    <property type="evidence" value="ECO:0007669"/>
    <property type="project" value="TreeGrafter"/>
</dbReference>
<dbReference type="AlphaFoldDB" id="A0A7W7VW18"/>
<dbReference type="PROSITE" id="PS50893">
    <property type="entry name" value="ABC_TRANSPORTER_2"/>
    <property type="match status" value="1"/>
</dbReference>
<comment type="caution">
    <text evidence="9">The sequence shown here is derived from an EMBL/GenBank/DDBJ whole genome shotgun (WGS) entry which is preliminary data.</text>
</comment>
<dbReference type="Gene3D" id="1.20.1560.10">
    <property type="entry name" value="ABC transporter type 1, transmembrane domain"/>
    <property type="match status" value="1"/>
</dbReference>
<evidence type="ECO:0000256" key="3">
    <source>
        <dbReference type="ARBA" id="ARBA00022989"/>
    </source>
</evidence>
<dbReference type="PROSITE" id="PS00211">
    <property type="entry name" value="ABC_TRANSPORTER_1"/>
    <property type="match status" value="1"/>
</dbReference>